<dbReference type="InterPro" id="IPR036366">
    <property type="entry name" value="PGBDSf"/>
</dbReference>
<proteinExistence type="inferred from homology"/>
<evidence type="ECO:0000256" key="5">
    <source>
        <dbReference type="ARBA" id="ARBA00023316"/>
    </source>
</evidence>
<dbReference type="SMART" id="SM00644">
    <property type="entry name" value="Ami_2"/>
    <property type="match status" value="1"/>
</dbReference>
<reference evidence="7" key="1">
    <citation type="submission" date="2022-08" db="EMBL/GenBank/DDBJ databases">
        <authorList>
            <person name="Bogun A."/>
            <person name="Kislichkina A."/>
            <person name="Solomentsev V."/>
            <person name="Skryabin Y."/>
            <person name="Sizova A."/>
            <person name="Platonov M."/>
            <person name="Dentovskaya S."/>
        </authorList>
    </citation>
    <scope>NUCLEOTIDE SEQUENCE</scope>
    <source>
        <strain evidence="7">SCPM-O-B-7604</strain>
    </source>
</reference>
<dbReference type="Proteomes" id="UP001057860">
    <property type="component" value="Chromosome"/>
</dbReference>
<dbReference type="Gene3D" id="1.10.101.10">
    <property type="entry name" value="PGBD-like superfamily/PGBD"/>
    <property type="match status" value="1"/>
</dbReference>
<comment type="catalytic activity">
    <reaction evidence="1">
        <text>Hydrolyzes the link between N-acetylmuramoyl residues and L-amino acid residues in certain cell-wall glycopeptides.</text>
        <dbReference type="EC" id="3.5.1.28"/>
    </reaction>
</comment>
<dbReference type="EMBL" id="CP104006">
    <property type="protein sequence ID" value="UWM43833.1"/>
    <property type="molecule type" value="Genomic_DNA"/>
</dbReference>
<dbReference type="RefSeq" id="WP_050151195.1">
    <property type="nucleotide sequence ID" value="NZ_CP104006.1"/>
</dbReference>
<dbReference type="InterPro" id="IPR036365">
    <property type="entry name" value="PGBD-like_sf"/>
</dbReference>
<evidence type="ECO:0000259" key="6">
    <source>
        <dbReference type="SMART" id="SM00644"/>
    </source>
</evidence>
<evidence type="ECO:0000256" key="4">
    <source>
        <dbReference type="ARBA" id="ARBA00022801"/>
    </source>
</evidence>
<feature type="domain" description="N-acetylmuramoyl-L-alanine amidase" evidence="6">
    <location>
        <begin position="7"/>
        <end position="158"/>
    </location>
</feature>
<evidence type="ECO:0000313" key="8">
    <source>
        <dbReference type="Proteomes" id="UP001057860"/>
    </source>
</evidence>
<dbReference type="PANTHER" id="PTHR30417:SF12">
    <property type="entry name" value="N-ACETYLMURAMOYL-L-ALANINE AMIDASE"/>
    <property type="match status" value="1"/>
</dbReference>
<dbReference type="GeneID" id="75141137"/>
<keyword evidence="4" id="KW-0378">Hydrolase</keyword>
<dbReference type="EC" id="3.5.1.28" evidence="3"/>
<dbReference type="SUPFAM" id="SSF47090">
    <property type="entry name" value="PGBD-like"/>
    <property type="match status" value="1"/>
</dbReference>
<evidence type="ECO:0000256" key="1">
    <source>
        <dbReference type="ARBA" id="ARBA00001561"/>
    </source>
</evidence>
<sequence>MYQIDYNSYRSVKGFNFRVRFLVLHYTSENFSDSMASLTGDKVSVQYLVPDITDESYIQAGFKDMRIFNLVDESARAWHAGESGWAGRTQINDSSIGIEIVNLATESKGVFNFPPYPAEQIAAVKQLAANILQRYPDITPVNVVAHSDIAPTRKSDPGPAFPWQELYEAGIGAWYDDDTKQKYSQDFVSHGLPTRAELLSHFSTYGYDITYANSEDGYKYLVRAFQLHFRPENYSGIIDIETAAILYALVEKYFQAV</sequence>
<accession>A0ABY5UPK6</accession>
<dbReference type="InterPro" id="IPR002502">
    <property type="entry name" value="Amidase_domain"/>
</dbReference>
<dbReference type="SUPFAM" id="SSF55846">
    <property type="entry name" value="N-acetylmuramoyl-L-alanine amidase-like"/>
    <property type="match status" value="1"/>
</dbReference>
<gene>
    <name evidence="7" type="ORF">N0H69_14020</name>
</gene>
<dbReference type="Gene3D" id="3.40.80.10">
    <property type="entry name" value="Peptidoglycan recognition protein-like"/>
    <property type="match status" value="1"/>
</dbReference>
<dbReference type="CDD" id="cd06583">
    <property type="entry name" value="PGRP"/>
    <property type="match status" value="1"/>
</dbReference>
<evidence type="ECO:0000256" key="3">
    <source>
        <dbReference type="ARBA" id="ARBA00011901"/>
    </source>
</evidence>
<evidence type="ECO:0000256" key="2">
    <source>
        <dbReference type="ARBA" id="ARBA00007553"/>
    </source>
</evidence>
<dbReference type="InterPro" id="IPR036505">
    <property type="entry name" value="Amidase/PGRP_sf"/>
</dbReference>
<organism evidence="7 8">
    <name type="scientific">Yersinia alsatica</name>
    <dbReference type="NCBI Taxonomy" id="2890317"/>
    <lineage>
        <taxon>Bacteria</taxon>
        <taxon>Pseudomonadati</taxon>
        <taxon>Pseudomonadota</taxon>
        <taxon>Gammaproteobacteria</taxon>
        <taxon>Enterobacterales</taxon>
        <taxon>Yersiniaceae</taxon>
        <taxon>Yersinia</taxon>
    </lineage>
</organism>
<dbReference type="PANTHER" id="PTHR30417">
    <property type="entry name" value="N-ACETYLMURAMOYL-L-ALANINE AMIDASE AMID"/>
    <property type="match status" value="1"/>
</dbReference>
<protein>
    <recommendedName>
        <fullName evidence="3">N-acetylmuramoyl-L-alanine amidase</fullName>
        <ecNumber evidence="3">3.5.1.28</ecNumber>
    </recommendedName>
</protein>
<keyword evidence="5" id="KW-0961">Cell wall biogenesis/degradation</keyword>
<keyword evidence="8" id="KW-1185">Reference proteome</keyword>
<dbReference type="Pfam" id="PF01510">
    <property type="entry name" value="Amidase_2"/>
    <property type="match status" value="1"/>
</dbReference>
<evidence type="ECO:0000313" key="7">
    <source>
        <dbReference type="EMBL" id="UWM43833.1"/>
    </source>
</evidence>
<name>A0ABY5UPK6_9GAMM</name>
<dbReference type="InterPro" id="IPR051206">
    <property type="entry name" value="NAMLAA_amidase_2"/>
</dbReference>
<comment type="similarity">
    <text evidence="2">Belongs to the N-acetylmuramoyl-L-alanine amidase 2 family.</text>
</comment>